<evidence type="ECO:0000256" key="13">
    <source>
        <dbReference type="SAM" id="MobiDB-lite"/>
    </source>
</evidence>
<dbReference type="Gene3D" id="2.30.22.10">
    <property type="entry name" value="Head domain of nucleotide exchange factor GrpE"/>
    <property type="match status" value="1"/>
</dbReference>
<dbReference type="PROSITE" id="PS01071">
    <property type="entry name" value="GRPE"/>
    <property type="match status" value="1"/>
</dbReference>
<gene>
    <name evidence="10" type="primary">grpE</name>
    <name evidence="14" type="ORF">Psch_00776</name>
</gene>
<dbReference type="InterPro" id="IPR009012">
    <property type="entry name" value="GrpE_head"/>
</dbReference>
<dbReference type="PRINTS" id="PR00773">
    <property type="entry name" value="GRPEPROTEIN"/>
</dbReference>
<evidence type="ECO:0000256" key="7">
    <source>
        <dbReference type="ARBA" id="ARBA00053401"/>
    </source>
</evidence>
<dbReference type="GO" id="GO:0006457">
    <property type="term" value="P:protein folding"/>
    <property type="evidence" value="ECO:0007669"/>
    <property type="project" value="InterPro"/>
</dbReference>
<feature type="compositionally biased region" description="Basic and acidic residues" evidence="13">
    <location>
        <begin position="1"/>
        <end position="29"/>
    </location>
</feature>
<evidence type="ECO:0000256" key="11">
    <source>
        <dbReference type="RuleBase" id="RU000639"/>
    </source>
</evidence>
<organism evidence="14 15">
    <name type="scientific">Pelotomaculum schinkii</name>
    <dbReference type="NCBI Taxonomy" id="78350"/>
    <lineage>
        <taxon>Bacteria</taxon>
        <taxon>Bacillati</taxon>
        <taxon>Bacillota</taxon>
        <taxon>Clostridia</taxon>
        <taxon>Eubacteriales</taxon>
        <taxon>Desulfotomaculaceae</taxon>
        <taxon>Pelotomaculum</taxon>
    </lineage>
</organism>
<comment type="subunit">
    <text evidence="3 10">Homodimer.</text>
</comment>
<comment type="caution">
    <text evidence="14">The sequence shown here is derived from an EMBL/GenBank/DDBJ whole genome shotgun (WGS) entry which is preliminary data.</text>
</comment>
<comment type="subcellular location">
    <subcellularLocation>
        <location evidence="1 10">Cytoplasm</location>
    </subcellularLocation>
</comment>
<evidence type="ECO:0000313" key="14">
    <source>
        <dbReference type="EMBL" id="TEB07229.1"/>
    </source>
</evidence>
<dbReference type="InterPro" id="IPR013805">
    <property type="entry name" value="GrpE_CC"/>
</dbReference>
<dbReference type="NCBIfam" id="NF010738">
    <property type="entry name" value="PRK14140.1"/>
    <property type="match status" value="1"/>
</dbReference>
<dbReference type="HAMAP" id="MF_01151">
    <property type="entry name" value="GrpE"/>
    <property type="match status" value="1"/>
</dbReference>
<evidence type="ECO:0000256" key="2">
    <source>
        <dbReference type="ARBA" id="ARBA00009054"/>
    </source>
</evidence>
<dbReference type="AlphaFoldDB" id="A0A4Y7REM3"/>
<keyword evidence="5 10" id="KW-0346">Stress response</keyword>
<dbReference type="GO" id="GO:0051082">
    <property type="term" value="F:unfolded protein binding"/>
    <property type="evidence" value="ECO:0007669"/>
    <property type="project" value="TreeGrafter"/>
</dbReference>
<dbReference type="PANTHER" id="PTHR21237">
    <property type="entry name" value="GRPE PROTEIN"/>
    <property type="match status" value="1"/>
</dbReference>
<dbReference type="Gene3D" id="3.90.20.20">
    <property type="match status" value="1"/>
</dbReference>
<evidence type="ECO:0000256" key="8">
    <source>
        <dbReference type="ARBA" id="ARBA00072274"/>
    </source>
</evidence>
<comment type="similarity">
    <text evidence="2 10 12">Belongs to the GrpE family.</text>
</comment>
<dbReference type="GO" id="GO:0000774">
    <property type="term" value="F:adenyl-nucleotide exchange factor activity"/>
    <property type="evidence" value="ECO:0007669"/>
    <property type="project" value="InterPro"/>
</dbReference>
<dbReference type="Pfam" id="PF01025">
    <property type="entry name" value="GrpE"/>
    <property type="match status" value="1"/>
</dbReference>
<evidence type="ECO:0000256" key="3">
    <source>
        <dbReference type="ARBA" id="ARBA00011738"/>
    </source>
</evidence>
<feature type="region of interest" description="Disordered" evidence="13">
    <location>
        <begin position="1"/>
        <end position="56"/>
    </location>
</feature>
<name>A0A4Y7REM3_9FIRM</name>
<evidence type="ECO:0000256" key="9">
    <source>
        <dbReference type="ARBA" id="ARBA00076414"/>
    </source>
</evidence>
<evidence type="ECO:0000256" key="6">
    <source>
        <dbReference type="ARBA" id="ARBA00023186"/>
    </source>
</evidence>
<dbReference type="SUPFAM" id="SSF51064">
    <property type="entry name" value="Head domain of nucleotide exchange factor GrpE"/>
    <property type="match status" value="1"/>
</dbReference>
<dbReference type="Proteomes" id="UP000298324">
    <property type="component" value="Unassembled WGS sequence"/>
</dbReference>
<keyword evidence="15" id="KW-1185">Reference proteome</keyword>
<dbReference type="GO" id="GO:0005737">
    <property type="term" value="C:cytoplasm"/>
    <property type="evidence" value="ECO:0007669"/>
    <property type="project" value="UniProtKB-SubCell"/>
</dbReference>
<dbReference type="InterPro" id="IPR000740">
    <property type="entry name" value="GrpE"/>
</dbReference>
<protein>
    <recommendedName>
        <fullName evidence="8 10">Protein GrpE</fullName>
    </recommendedName>
    <alternativeName>
        <fullName evidence="9 10">HSP-70 cofactor</fullName>
    </alternativeName>
</protein>
<keyword evidence="6 10" id="KW-0143">Chaperone</keyword>
<keyword evidence="4 10" id="KW-0963">Cytoplasm</keyword>
<dbReference type="SUPFAM" id="SSF58014">
    <property type="entry name" value="Coiled-coil domain of nucleotide exchange factor GrpE"/>
    <property type="match status" value="1"/>
</dbReference>
<reference evidence="14 15" key="1">
    <citation type="journal article" date="2018" name="Environ. Microbiol.">
        <title>Novel energy conservation strategies and behaviour of Pelotomaculum schinkii driving syntrophic propionate catabolism.</title>
        <authorList>
            <person name="Hidalgo-Ahumada C.A.P."/>
            <person name="Nobu M.K."/>
            <person name="Narihiro T."/>
            <person name="Tamaki H."/>
            <person name="Liu W.T."/>
            <person name="Kamagata Y."/>
            <person name="Stams A.J.M."/>
            <person name="Imachi H."/>
            <person name="Sousa D.Z."/>
        </authorList>
    </citation>
    <scope>NUCLEOTIDE SEQUENCE [LARGE SCALE GENOMIC DNA]</scope>
    <source>
        <strain evidence="14 15">HH</strain>
    </source>
</reference>
<evidence type="ECO:0000256" key="10">
    <source>
        <dbReference type="HAMAP-Rule" id="MF_01151"/>
    </source>
</evidence>
<dbReference type="RefSeq" id="WP_190239181.1">
    <property type="nucleotide sequence ID" value="NZ_QFGA01000001.1"/>
</dbReference>
<evidence type="ECO:0000256" key="12">
    <source>
        <dbReference type="RuleBase" id="RU004478"/>
    </source>
</evidence>
<dbReference type="GO" id="GO:0042803">
    <property type="term" value="F:protein homodimerization activity"/>
    <property type="evidence" value="ECO:0007669"/>
    <property type="project" value="InterPro"/>
</dbReference>
<comment type="function">
    <text evidence="7 10 11">Participates actively in the response to hyperosmotic and heat shock by preventing the aggregation of stress-denatured proteins, in association with DnaK and GrpE. It is the nucleotide exchange factor for DnaK and may function as a thermosensor. Unfolded proteins bind initially to DnaJ; upon interaction with the DnaJ-bound protein, DnaK hydrolyzes its bound ATP, resulting in the formation of a stable complex. GrpE releases ADP from DnaK; ATP binding to DnaK triggers the release of the substrate protein, thus completing the reaction cycle. Several rounds of ATP-dependent interactions between DnaJ, DnaK and GrpE are required for fully efficient folding.</text>
</comment>
<evidence type="ECO:0000313" key="15">
    <source>
        <dbReference type="Proteomes" id="UP000298324"/>
    </source>
</evidence>
<dbReference type="PANTHER" id="PTHR21237:SF23">
    <property type="entry name" value="GRPE PROTEIN HOMOLOG, MITOCHONDRIAL"/>
    <property type="match status" value="1"/>
</dbReference>
<proteinExistence type="inferred from homology"/>
<evidence type="ECO:0000256" key="5">
    <source>
        <dbReference type="ARBA" id="ARBA00023016"/>
    </source>
</evidence>
<dbReference type="GO" id="GO:0051087">
    <property type="term" value="F:protein-folding chaperone binding"/>
    <property type="evidence" value="ECO:0007669"/>
    <property type="project" value="InterPro"/>
</dbReference>
<evidence type="ECO:0000256" key="4">
    <source>
        <dbReference type="ARBA" id="ARBA00022490"/>
    </source>
</evidence>
<accession>A0A4Y7REM3</accession>
<dbReference type="FunFam" id="2.30.22.10:FF:000001">
    <property type="entry name" value="Protein GrpE"/>
    <property type="match status" value="1"/>
</dbReference>
<sequence>MLVKDEKKEKDVQEISDEGKEQSVMEKDPTTSAVEDNGHQEAEAEGVPAAGSDPAELQRLLAEQTTRAQDYYDRLLRLQADFENFRRRTRQEKDDYYKYASEQLVVALLPVLDNFGLALAAEGDSIEGFKAGVEMIYKQLLDVLATEGVTPIQAVGEPFDPTRHEAVAQDDSGEHPANTVVEEFRRGYSLREKVIRPSMVKVAVAL</sequence>
<dbReference type="CDD" id="cd00446">
    <property type="entry name" value="GrpE"/>
    <property type="match status" value="1"/>
</dbReference>
<dbReference type="EMBL" id="QFGA01000001">
    <property type="protein sequence ID" value="TEB07229.1"/>
    <property type="molecule type" value="Genomic_DNA"/>
</dbReference>
<evidence type="ECO:0000256" key="1">
    <source>
        <dbReference type="ARBA" id="ARBA00004496"/>
    </source>
</evidence>